<dbReference type="SUPFAM" id="SSF56112">
    <property type="entry name" value="Protein kinase-like (PK-like)"/>
    <property type="match status" value="1"/>
</dbReference>
<dbReference type="GO" id="GO:0005737">
    <property type="term" value="C:cytoplasm"/>
    <property type="evidence" value="ECO:0007669"/>
    <property type="project" value="TreeGrafter"/>
</dbReference>
<dbReference type="STRING" id="576137.A0A1L7XW89"/>
<dbReference type="PROSITE" id="PS50011">
    <property type="entry name" value="PROTEIN_KINASE_DOM"/>
    <property type="match status" value="1"/>
</dbReference>
<reference evidence="4 5" key="1">
    <citation type="submission" date="2016-03" db="EMBL/GenBank/DDBJ databases">
        <authorList>
            <person name="Ploux O."/>
        </authorList>
    </citation>
    <scope>NUCLEOTIDE SEQUENCE [LARGE SCALE GENOMIC DNA]</scope>
    <source>
        <strain evidence="4 5">UAMH 11012</strain>
    </source>
</reference>
<organism evidence="4 5">
    <name type="scientific">Phialocephala subalpina</name>
    <dbReference type="NCBI Taxonomy" id="576137"/>
    <lineage>
        <taxon>Eukaryota</taxon>
        <taxon>Fungi</taxon>
        <taxon>Dikarya</taxon>
        <taxon>Ascomycota</taxon>
        <taxon>Pezizomycotina</taxon>
        <taxon>Leotiomycetes</taxon>
        <taxon>Helotiales</taxon>
        <taxon>Mollisiaceae</taxon>
        <taxon>Phialocephala</taxon>
        <taxon>Phialocephala fortinii species complex</taxon>
    </lineage>
</organism>
<proteinExistence type="predicted"/>
<dbReference type="Proteomes" id="UP000184330">
    <property type="component" value="Unassembled WGS sequence"/>
</dbReference>
<protein>
    <recommendedName>
        <fullName evidence="3">Protein kinase domain-containing protein</fullName>
    </recommendedName>
</protein>
<dbReference type="InterPro" id="IPR000719">
    <property type="entry name" value="Prot_kinase_dom"/>
</dbReference>
<evidence type="ECO:0000313" key="4">
    <source>
        <dbReference type="EMBL" id="CZR69268.1"/>
    </source>
</evidence>
<evidence type="ECO:0000259" key="3">
    <source>
        <dbReference type="PROSITE" id="PS50011"/>
    </source>
</evidence>
<feature type="region of interest" description="Disordered" evidence="1">
    <location>
        <begin position="194"/>
        <end position="219"/>
    </location>
</feature>
<evidence type="ECO:0000313" key="5">
    <source>
        <dbReference type="Proteomes" id="UP000184330"/>
    </source>
</evidence>
<feature type="domain" description="Protein kinase" evidence="3">
    <location>
        <begin position="298"/>
        <end position="557"/>
    </location>
</feature>
<dbReference type="EMBL" id="FJOG01000068">
    <property type="protein sequence ID" value="CZR69268.1"/>
    <property type="molecule type" value="Genomic_DNA"/>
</dbReference>
<dbReference type="AlphaFoldDB" id="A0A1L7XW89"/>
<evidence type="ECO:0000256" key="1">
    <source>
        <dbReference type="SAM" id="MobiDB-lite"/>
    </source>
</evidence>
<dbReference type="Pfam" id="PF00069">
    <property type="entry name" value="Pkinase"/>
    <property type="match status" value="1"/>
</dbReference>
<dbReference type="OrthoDB" id="266718at2759"/>
<keyword evidence="5" id="KW-1185">Reference proteome</keyword>
<dbReference type="GO" id="GO:0005524">
    <property type="term" value="F:ATP binding"/>
    <property type="evidence" value="ECO:0007669"/>
    <property type="project" value="InterPro"/>
</dbReference>
<dbReference type="PANTHER" id="PTHR48015">
    <property type="entry name" value="SERINE/THREONINE-PROTEIN KINASE TAO"/>
    <property type="match status" value="1"/>
</dbReference>
<evidence type="ECO:0000256" key="2">
    <source>
        <dbReference type="SAM" id="SignalP"/>
    </source>
</evidence>
<dbReference type="GO" id="GO:0035556">
    <property type="term" value="P:intracellular signal transduction"/>
    <property type="evidence" value="ECO:0007669"/>
    <property type="project" value="TreeGrafter"/>
</dbReference>
<accession>A0A1L7XW89</accession>
<feature type="region of interest" description="Disordered" evidence="1">
    <location>
        <begin position="247"/>
        <end position="272"/>
    </location>
</feature>
<dbReference type="SMART" id="SM00220">
    <property type="entry name" value="S_TKc"/>
    <property type="match status" value="1"/>
</dbReference>
<dbReference type="InterPro" id="IPR050285">
    <property type="entry name" value="STE20_Ser/Thr_kinase"/>
</dbReference>
<feature type="chain" id="PRO_5009875328" description="Protein kinase domain-containing protein" evidence="2">
    <location>
        <begin position="24"/>
        <end position="588"/>
    </location>
</feature>
<dbReference type="PANTHER" id="PTHR48015:SF35">
    <property type="entry name" value="SERINE_THREONINE-PROTEIN KINASE PAK"/>
    <property type="match status" value="1"/>
</dbReference>
<dbReference type="GO" id="GO:0004674">
    <property type="term" value="F:protein serine/threonine kinase activity"/>
    <property type="evidence" value="ECO:0007669"/>
    <property type="project" value="TreeGrafter"/>
</dbReference>
<dbReference type="Gene3D" id="1.10.510.10">
    <property type="entry name" value="Transferase(Phosphotransferase) domain 1"/>
    <property type="match status" value="1"/>
</dbReference>
<dbReference type="InterPro" id="IPR011009">
    <property type="entry name" value="Kinase-like_dom_sf"/>
</dbReference>
<feature type="signal peptide" evidence="2">
    <location>
        <begin position="1"/>
        <end position="23"/>
    </location>
</feature>
<dbReference type="GO" id="GO:0043408">
    <property type="term" value="P:regulation of MAPK cascade"/>
    <property type="evidence" value="ECO:0007669"/>
    <property type="project" value="TreeGrafter"/>
</dbReference>
<sequence>MAEALAIVGAISAVLSLVRVTSACTTKLTAIFAERKKAPQYIQELLQSQNNFQQTLANVASLLQEPRMISRKDLLETCEGILWSVINRAGKTQEDLSKLAVLNSSSASCFSLRRGSIRMNLRLKEIVALKEQIESYSAALLVVISMINVDNGLQIRGMLEELVERPIAKASNSPQEFISDRADKSHGLTDTSTFQAELGSDGSKNPALTKPVYESSLPPVTTPLETRSILSPSPIYGSPVLPTTLAPNSAIFPRTPRQRPRAHRQSNDHGTEMRLQAIFKTRQVSDYAYHFNFTSPNSYNIRTIGCTTLGSMVEIERKSDRKLIGGTAFNITTIRLEKKLESFLASFLLFKDMKHPNIMNIQDVFSGYTGHPELFCMWERNFFEELTLDQIAIFNVLDEREICYFWLQVASGMKFLHEHGVRHHDLHSEHVSVNRNGAVVLTDYSYFSRCRSGMVKRTTMVATKYWIAPEIARKHDGSHKSDIWSLGILLLELIEGEPPFLTMSPKEALGAIARQTPPRARDPEKLSGELNQLIKGCLQAKEEDRMELKYLLELPIMHDATSPTAEVIDKIASTHEALRQEALFKQAL</sequence>
<gene>
    <name evidence="4" type="ORF">PAC_19168</name>
</gene>
<keyword evidence="2" id="KW-0732">Signal</keyword>
<name>A0A1L7XW89_9HELO</name>